<accession>A0A0C2YNP8</accession>
<dbReference type="AlphaFoldDB" id="A0A0C2YNP8"/>
<feature type="region of interest" description="Disordered" evidence="1">
    <location>
        <begin position="297"/>
        <end position="351"/>
    </location>
</feature>
<dbReference type="OrthoDB" id="3057455at2759"/>
<dbReference type="EMBL" id="KN831777">
    <property type="protein sequence ID" value="KIM42617.1"/>
    <property type="molecule type" value="Genomic_DNA"/>
</dbReference>
<feature type="compositionally biased region" description="Polar residues" evidence="1">
    <location>
        <begin position="297"/>
        <end position="314"/>
    </location>
</feature>
<feature type="region of interest" description="Disordered" evidence="1">
    <location>
        <begin position="18"/>
        <end position="54"/>
    </location>
</feature>
<evidence type="ECO:0000313" key="2">
    <source>
        <dbReference type="EMBL" id="KIM42617.1"/>
    </source>
</evidence>
<organism evidence="2 3">
    <name type="scientific">Hebeloma cylindrosporum</name>
    <dbReference type="NCBI Taxonomy" id="76867"/>
    <lineage>
        <taxon>Eukaryota</taxon>
        <taxon>Fungi</taxon>
        <taxon>Dikarya</taxon>
        <taxon>Basidiomycota</taxon>
        <taxon>Agaricomycotina</taxon>
        <taxon>Agaricomycetes</taxon>
        <taxon>Agaricomycetidae</taxon>
        <taxon>Agaricales</taxon>
        <taxon>Agaricineae</taxon>
        <taxon>Hymenogastraceae</taxon>
        <taxon>Hebeloma</taxon>
    </lineage>
</organism>
<feature type="region of interest" description="Disordered" evidence="1">
    <location>
        <begin position="162"/>
        <end position="193"/>
    </location>
</feature>
<dbReference type="Proteomes" id="UP000053424">
    <property type="component" value="Unassembled WGS sequence"/>
</dbReference>
<reference evidence="3" key="2">
    <citation type="submission" date="2015-01" db="EMBL/GenBank/DDBJ databases">
        <title>Evolutionary Origins and Diversification of the Mycorrhizal Mutualists.</title>
        <authorList>
            <consortium name="DOE Joint Genome Institute"/>
            <consortium name="Mycorrhizal Genomics Consortium"/>
            <person name="Kohler A."/>
            <person name="Kuo A."/>
            <person name="Nagy L.G."/>
            <person name="Floudas D."/>
            <person name="Copeland A."/>
            <person name="Barry K.W."/>
            <person name="Cichocki N."/>
            <person name="Veneault-Fourrey C."/>
            <person name="LaButti K."/>
            <person name="Lindquist E.A."/>
            <person name="Lipzen A."/>
            <person name="Lundell T."/>
            <person name="Morin E."/>
            <person name="Murat C."/>
            <person name="Riley R."/>
            <person name="Ohm R."/>
            <person name="Sun H."/>
            <person name="Tunlid A."/>
            <person name="Henrissat B."/>
            <person name="Grigoriev I.V."/>
            <person name="Hibbett D.S."/>
            <person name="Martin F."/>
        </authorList>
    </citation>
    <scope>NUCLEOTIDE SEQUENCE [LARGE SCALE GENOMIC DNA]</scope>
    <source>
        <strain evidence="3">h7</strain>
    </source>
</reference>
<sequence length="351" mass="37445">MANKVSVRALHFSRSGVGSDKECASLRGARPEGPGFPRLFGESAHETQNEGPTLVPFNSPVVTPSQSLARASCKSATGGGTFADLATDSGVTIDSFSTSASFFNVSLVSDNSEEDNESERSLDALFCSSPVPQRSSVPASARGCGLGISGVNKKDGTTPFDGTGIVSSSWRRPRPSHTRDHARHSFDEFSRRPSASGYEADGYALVSEDSSGTLSRVFLQEAFMTFTEDPFHTCVLEVIPECRSWYELEGVASRKPSPVHFDPSLAREPASPVVSQAIREANTVRLKKTFSSPTISSELKRSASVSGKRTLSTRPSVASVSSSPPSLTGRGTRAASDLGSMKGSPRREWRL</sequence>
<dbReference type="HOGENOM" id="CLU_790018_0_0_1"/>
<evidence type="ECO:0000313" key="3">
    <source>
        <dbReference type="Proteomes" id="UP000053424"/>
    </source>
</evidence>
<proteinExistence type="predicted"/>
<evidence type="ECO:0000256" key="1">
    <source>
        <dbReference type="SAM" id="MobiDB-lite"/>
    </source>
</evidence>
<gene>
    <name evidence="2" type="ORF">M413DRAFT_10149</name>
</gene>
<feature type="compositionally biased region" description="Basic and acidic residues" evidence="1">
    <location>
        <begin position="177"/>
        <end position="191"/>
    </location>
</feature>
<feature type="compositionally biased region" description="Low complexity" evidence="1">
    <location>
        <begin position="315"/>
        <end position="326"/>
    </location>
</feature>
<protein>
    <submittedName>
        <fullName evidence="2">Uncharacterized protein</fullName>
    </submittedName>
</protein>
<reference evidence="2 3" key="1">
    <citation type="submission" date="2014-04" db="EMBL/GenBank/DDBJ databases">
        <authorList>
            <consortium name="DOE Joint Genome Institute"/>
            <person name="Kuo A."/>
            <person name="Gay G."/>
            <person name="Dore J."/>
            <person name="Kohler A."/>
            <person name="Nagy L.G."/>
            <person name="Floudas D."/>
            <person name="Copeland A."/>
            <person name="Barry K.W."/>
            <person name="Cichocki N."/>
            <person name="Veneault-Fourrey C."/>
            <person name="LaButti K."/>
            <person name="Lindquist E.A."/>
            <person name="Lipzen A."/>
            <person name="Lundell T."/>
            <person name="Morin E."/>
            <person name="Murat C."/>
            <person name="Sun H."/>
            <person name="Tunlid A."/>
            <person name="Henrissat B."/>
            <person name="Grigoriev I.V."/>
            <person name="Hibbett D.S."/>
            <person name="Martin F."/>
            <person name="Nordberg H.P."/>
            <person name="Cantor M.N."/>
            <person name="Hua S.X."/>
        </authorList>
    </citation>
    <scope>NUCLEOTIDE SEQUENCE [LARGE SCALE GENOMIC DNA]</scope>
    <source>
        <strain evidence="3">h7</strain>
    </source>
</reference>
<keyword evidence="3" id="KW-1185">Reference proteome</keyword>
<name>A0A0C2YNP8_HEBCY</name>